<dbReference type="AlphaFoldDB" id="A0A538TYL2"/>
<comment type="caution">
    <text evidence="2">The sequence shown here is derived from an EMBL/GenBank/DDBJ whole genome shotgun (WGS) entry which is preliminary data.</text>
</comment>
<dbReference type="SUPFAM" id="SSF109854">
    <property type="entry name" value="DinB/YfiT-like putative metalloenzymes"/>
    <property type="match status" value="1"/>
</dbReference>
<protein>
    <submittedName>
        <fullName evidence="2">DinB family protein</fullName>
    </submittedName>
</protein>
<organism evidence="2 3">
    <name type="scientific">Eiseniibacteriota bacterium</name>
    <dbReference type="NCBI Taxonomy" id="2212470"/>
    <lineage>
        <taxon>Bacteria</taxon>
        <taxon>Candidatus Eiseniibacteriota</taxon>
    </lineage>
</organism>
<feature type="domain" description="DinB-like" evidence="1">
    <location>
        <begin position="25"/>
        <end position="147"/>
    </location>
</feature>
<dbReference type="EMBL" id="VBOY01000003">
    <property type="protein sequence ID" value="TMQ68730.1"/>
    <property type="molecule type" value="Genomic_DNA"/>
</dbReference>
<proteinExistence type="predicted"/>
<dbReference type="Proteomes" id="UP000316609">
    <property type="component" value="Unassembled WGS sequence"/>
</dbReference>
<evidence type="ECO:0000313" key="3">
    <source>
        <dbReference type="Proteomes" id="UP000316609"/>
    </source>
</evidence>
<sequence>MMTEMERIHDQMKRAFQGPAWHGPAVLEALDGVSPAHATARPIGAAHTIAEITRHVAAWKRFVARRLAEGKSFEVSDAMDWPAVGPIDEQAWRSFLAELSASHEELLRAVAAAPAHRLDEPLVPQGNTGYIQLHGVVQHDLYHAGQIVLLKKALP</sequence>
<dbReference type="InterPro" id="IPR024775">
    <property type="entry name" value="DinB-like"/>
</dbReference>
<dbReference type="Pfam" id="PF12867">
    <property type="entry name" value="DinB_2"/>
    <property type="match status" value="1"/>
</dbReference>
<dbReference type="InterPro" id="IPR034660">
    <property type="entry name" value="DinB/YfiT-like"/>
</dbReference>
<dbReference type="Gene3D" id="1.20.120.450">
    <property type="entry name" value="dinb family like domain"/>
    <property type="match status" value="1"/>
</dbReference>
<evidence type="ECO:0000259" key="1">
    <source>
        <dbReference type="Pfam" id="PF12867"/>
    </source>
</evidence>
<reference evidence="2 3" key="1">
    <citation type="journal article" date="2019" name="Nat. Microbiol.">
        <title>Mediterranean grassland soil C-N compound turnover is dependent on rainfall and depth, and is mediated by genomically divergent microorganisms.</title>
        <authorList>
            <person name="Diamond S."/>
            <person name="Andeer P.F."/>
            <person name="Li Z."/>
            <person name="Crits-Christoph A."/>
            <person name="Burstein D."/>
            <person name="Anantharaman K."/>
            <person name="Lane K.R."/>
            <person name="Thomas B.C."/>
            <person name="Pan C."/>
            <person name="Northen T.R."/>
            <person name="Banfield J.F."/>
        </authorList>
    </citation>
    <scope>NUCLEOTIDE SEQUENCE [LARGE SCALE GENOMIC DNA]</scope>
    <source>
        <strain evidence="2">WS_8</strain>
    </source>
</reference>
<gene>
    <name evidence="2" type="ORF">E6K78_00170</name>
</gene>
<evidence type="ECO:0000313" key="2">
    <source>
        <dbReference type="EMBL" id="TMQ68730.1"/>
    </source>
</evidence>
<name>A0A538TYL2_UNCEI</name>
<accession>A0A538TYL2</accession>